<dbReference type="InterPro" id="IPR056988">
    <property type="entry name" value="Zn_ribbon_pln"/>
</dbReference>
<dbReference type="CDD" id="cd22151">
    <property type="entry name" value="F-box_AtGID2-like"/>
    <property type="match status" value="1"/>
</dbReference>
<dbReference type="SMART" id="SM00271">
    <property type="entry name" value="DnaJ"/>
    <property type="match status" value="1"/>
</dbReference>
<dbReference type="InterPro" id="IPR001623">
    <property type="entry name" value="DnaJ_domain"/>
</dbReference>
<dbReference type="Gene3D" id="1.10.287.110">
    <property type="entry name" value="DnaJ domain"/>
    <property type="match status" value="1"/>
</dbReference>
<dbReference type="PROSITE" id="PS50076">
    <property type="entry name" value="DNAJ_2"/>
    <property type="match status" value="1"/>
</dbReference>
<sequence>MVQQFQESSEKRRPKFFINDHQDIVFEILKRLDGRSLGVAACVCSLWCSVARDDSLWEHHCFRHVSPPPSSARSVVVALGGYRRLYMACVRPVLSRLGPVRRASWTDDEFQLSLSLFCVDCYERLGGVDEINSSNGQIVVKSSPSSLMARGDLGLASLLKSRKDEMVEYVNSVFLKEALKAKEVAKKRFCERDFAGAKTYALKAKALYPGLEGISQMVSTFEVYAASEAKCSGETDYYAILGLKPSADREAVKKQYRKLAVLLHPDKNKCVGADGAFKLVSEAWTLLSDRIKKSSHDIKRNKQMPPGVVQTSTYAAGVTCVNATTQSRLDTFWTVCTSCKVQYEYLRKYVNKRLSCKNCRGTFIAVETGSAPVNGSFPYCPWSYVPSNGYGSHGNGVTYAPTNATFFSGNGVSGYHSGHGYEYVPNMSFQWSSFSGTSTGVVSHNGVSAISTDAIYQSNGDARVAGSKVKSGANGKASKSFATQSTTNLFNGYNESLGSKPGNVEKKRKVIIDSEYRNGFEDKGLKSSEAGLANGNGNEPDPKLSNPNEPPNRRCLLTPAFDARKLLIDKARTEIRKKLDEIKLASEAAAAAASVVKSGTKEDGQSLAAGKALKGTNLGVSANQSASNKGAAVSITVPDSDFHDFDKDRSEECFKPKQIWALYDEDDGMPRLYCLVRQVISEKPFKILITYLNSKSDNEFGSVNWLDSGFTKSCGHFRAFTSDIIDQVNIFSHLLRGQKAGRGGCVRIFPKRGDVWAVYRNWSPDWNRSTPADVRHQYEMVEVLEDYNEELGVWVTPLAKSIGFKTVYQRNTDKDAVRWIPRKEMFRFSHQVPAWLLEGESSDLPERCWDLDPAATPDELLHAASEAKA</sequence>
<dbReference type="PRINTS" id="PR00625">
    <property type="entry name" value="JDOMAIN"/>
</dbReference>
<feature type="domain" description="J" evidence="2">
    <location>
        <begin position="236"/>
        <end position="300"/>
    </location>
</feature>
<gene>
    <name evidence="3" type="ORF">V6N11_012076</name>
</gene>
<evidence type="ECO:0000259" key="2">
    <source>
        <dbReference type="PROSITE" id="PS50076"/>
    </source>
</evidence>
<organism evidence="3 4">
    <name type="scientific">Hibiscus sabdariffa</name>
    <name type="common">roselle</name>
    <dbReference type="NCBI Taxonomy" id="183260"/>
    <lineage>
        <taxon>Eukaryota</taxon>
        <taxon>Viridiplantae</taxon>
        <taxon>Streptophyta</taxon>
        <taxon>Embryophyta</taxon>
        <taxon>Tracheophyta</taxon>
        <taxon>Spermatophyta</taxon>
        <taxon>Magnoliopsida</taxon>
        <taxon>eudicotyledons</taxon>
        <taxon>Gunneridae</taxon>
        <taxon>Pentapetalae</taxon>
        <taxon>rosids</taxon>
        <taxon>malvids</taxon>
        <taxon>Malvales</taxon>
        <taxon>Malvaceae</taxon>
        <taxon>Malvoideae</taxon>
        <taxon>Hibiscus</taxon>
    </lineage>
</organism>
<dbReference type="InterPro" id="IPR024593">
    <property type="entry name" value="DUF3444"/>
</dbReference>
<dbReference type="Gene3D" id="1.20.1280.50">
    <property type="match status" value="1"/>
</dbReference>
<dbReference type="SUPFAM" id="SSF81383">
    <property type="entry name" value="F-box domain"/>
    <property type="match status" value="1"/>
</dbReference>
<dbReference type="SMART" id="SM00256">
    <property type="entry name" value="FBOX"/>
    <property type="match status" value="1"/>
</dbReference>
<dbReference type="Pfam" id="PF12937">
    <property type="entry name" value="F-box-like"/>
    <property type="match status" value="1"/>
</dbReference>
<keyword evidence="4" id="KW-1185">Reference proteome</keyword>
<proteinExistence type="predicted"/>
<dbReference type="PANTHER" id="PTHR44137">
    <property type="entry name" value="BNAC03G44070D PROTEIN"/>
    <property type="match status" value="1"/>
</dbReference>
<reference evidence="3 4" key="1">
    <citation type="journal article" date="2024" name="G3 (Bethesda)">
        <title>Genome assembly of Hibiscus sabdariffa L. provides insights into metabolisms of medicinal natural products.</title>
        <authorList>
            <person name="Kim T."/>
        </authorList>
    </citation>
    <scope>NUCLEOTIDE SEQUENCE [LARGE SCALE GENOMIC DNA]</scope>
    <source>
        <strain evidence="3">TK-2024</strain>
        <tissue evidence="3">Old leaves</tissue>
    </source>
</reference>
<dbReference type="CDD" id="cd06257">
    <property type="entry name" value="DnaJ"/>
    <property type="match status" value="1"/>
</dbReference>
<accession>A0ABR2QAE6</accession>
<dbReference type="InterPro" id="IPR036869">
    <property type="entry name" value="J_dom_sf"/>
</dbReference>
<comment type="caution">
    <text evidence="3">The sequence shown here is derived from an EMBL/GenBank/DDBJ whole genome shotgun (WGS) entry which is preliminary data.</text>
</comment>
<dbReference type="EMBL" id="JBBPBN010000042">
    <property type="protein sequence ID" value="KAK8997519.1"/>
    <property type="molecule type" value="Genomic_DNA"/>
</dbReference>
<evidence type="ECO:0000313" key="4">
    <source>
        <dbReference type="Proteomes" id="UP001396334"/>
    </source>
</evidence>
<name>A0ABR2QAE6_9ROSI</name>
<dbReference type="Proteomes" id="UP001396334">
    <property type="component" value="Unassembled WGS sequence"/>
</dbReference>
<protein>
    <recommendedName>
        <fullName evidence="2">J domain-containing protein</fullName>
    </recommendedName>
</protein>
<evidence type="ECO:0000256" key="1">
    <source>
        <dbReference type="SAM" id="MobiDB-lite"/>
    </source>
</evidence>
<evidence type="ECO:0000313" key="3">
    <source>
        <dbReference type="EMBL" id="KAK8997519.1"/>
    </source>
</evidence>
<dbReference type="Pfam" id="PF00226">
    <property type="entry name" value="DnaJ"/>
    <property type="match status" value="1"/>
</dbReference>
<dbReference type="Pfam" id="PF11926">
    <property type="entry name" value="DUF3444"/>
    <property type="match status" value="1"/>
</dbReference>
<dbReference type="SUPFAM" id="SSF46565">
    <property type="entry name" value="Chaperone J-domain"/>
    <property type="match status" value="1"/>
</dbReference>
<dbReference type="InterPro" id="IPR036047">
    <property type="entry name" value="F-box-like_dom_sf"/>
</dbReference>
<dbReference type="Pfam" id="PF23551">
    <property type="entry name" value="Zn_ribbon_20"/>
    <property type="match status" value="1"/>
</dbReference>
<feature type="region of interest" description="Disordered" evidence="1">
    <location>
        <begin position="522"/>
        <end position="552"/>
    </location>
</feature>
<dbReference type="InterPro" id="IPR001810">
    <property type="entry name" value="F-box_dom"/>
</dbReference>
<dbReference type="PANTHER" id="PTHR44137:SF7">
    <property type="entry name" value="J DOMAIN-CONTAINING PROTEIN"/>
    <property type="match status" value="1"/>
</dbReference>